<organism evidence="2 4">
    <name type="scientific">Methanohalophilus euhalobius</name>
    <dbReference type="NCBI Taxonomy" id="51203"/>
    <lineage>
        <taxon>Archaea</taxon>
        <taxon>Methanobacteriati</taxon>
        <taxon>Methanobacteriota</taxon>
        <taxon>Stenosarchaea group</taxon>
        <taxon>Methanomicrobia</taxon>
        <taxon>Methanosarcinales</taxon>
        <taxon>Methanosarcinaceae</taxon>
        <taxon>Methanohalophilus</taxon>
    </lineage>
</organism>
<keyword evidence="4" id="KW-1185">Reference proteome</keyword>
<evidence type="ECO:0000256" key="1">
    <source>
        <dbReference type="SAM" id="Phobius"/>
    </source>
</evidence>
<dbReference type="EMBL" id="OBDR01000002">
    <property type="protein sequence ID" value="SNY03950.1"/>
    <property type="molecule type" value="Genomic_DNA"/>
</dbReference>
<evidence type="ECO:0000313" key="3">
    <source>
        <dbReference type="EMBL" id="TCL12653.1"/>
    </source>
</evidence>
<dbReference type="Proteomes" id="UP000295404">
    <property type="component" value="Unassembled WGS sequence"/>
</dbReference>
<dbReference type="AlphaFoldDB" id="A0A285EY19"/>
<dbReference type="Proteomes" id="UP000217726">
    <property type="component" value="Unassembled WGS sequence"/>
</dbReference>
<dbReference type="Pfam" id="PF23959">
    <property type="entry name" value="DUF7288"/>
    <property type="match status" value="1"/>
</dbReference>
<keyword evidence="1" id="KW-1133">Transmembrane helix</keyword>
<reference evidence="4" key="1">
    <citation type="submission" date="2017-09" db="EMBL/GenBank/DDBJ databases">
        <authorList>
            <person name="Varghese N."/>
            <person name="Submissions S."/>
        </authorList>
    </citation>
    <scope>NUCLEOTIDE SEQUENCE [LARGE SCALE GENOMIC DNA]</scope>
    <source>
        <strain evidence="4">WG-1MB</strain>
    </source>
</reference>
<keyword evidence="1" id="KW-0472">Membrane</keyword>
<dbReference type="InterPro" id="IPR055712">
    <property type="entry name" value="DUF7288"/>
</dbReference>
<evidence type="ECO:0000313" key="2">
    <source>
        <dbReference type="EMBL" id="SNY03950.1"/>
    </source>
</evidence>
<feature type="transmembrane region" description="Helical" evidence="1">
    <location>
        <begin position="26"/>
        <end position="48"/>
    </location>
</feature>
<sequence length="215" mass="23973">MCKPPQYLSGCGKLALKFIFRNDDSAQLHTLEAIMAAMVMIGVLIFAVQATTITPLTSSTANAHIESQLYTLGQDMVMALDHSQYDQDSQLKKEIIGWSGDEYVWNATHYISRTNSSDTISGPVKELLQQTLVAKGIGHNMEFTFRLDSENTLTSPYIYNGDPSDNAVIVSRKVVLSNSDLANPSSFENRTSIPDMDNTTDFYNIVDVKLTMWRM</sequence>
<gene>
    <name evidence="3" type="ORF">C7960_1923</name>
    <name evidence="2" type="ORF">SAMN06295989_102239</name>
</gene>
<reference evidence="2" key="2">
    <citation type="submission" date="2017-09" db="EMBL/GenBank/DDBJ databases">
        <authorList>
            <person name="Ehlers B."/>
            <person name="Leendertz F.H."/>
        </authorList>
    </citation>
    <scope>NUCLEOTIDE SEQUENCE [LARGE SCALE GENOMIC DNA]</scope>
    <source>
        <strain evidence="2">WG-1MB</strain>
    </source>
</reference>
<protein>
    <submittedName>
        <fullName evidence="2">Uncharacterized protein</fullName>
    </submittedName>
</protein>
<keyword evidence="1" id="KW-0812">Transmembrane</keyword>
<accession>A0A285EY19</accession>
<evidence type="ECO:0000313" key="4">
    <source>
        <dbReference type="Proteomes" id="UP000217726"/>
    </source>
</evidence>
<reference evidence="3 5" key="3">
    <citation type="submission" date="2019-03" db="EMBL/GenBank/DDBJ databases">
        <title>Subsurface microbial communities from deep shales in Ohio and West Virginia, USA.</title>
        <authorList>
            <person name="Wrighton K."/>
        </authorList>
    </citation>
    <scope>NUCLEOTIDE SEQUENCE [LARGE SCALE GENOMIC DNA]</scope>
    <source>
        <strain evidence="3 5">WG1_MB</strain>
    </source>
</reference>
<name>A0A285EY19_9EURY</name>
<evidence type="ECO:0000313" key="5">
    <source>
        <dbReference type="Proteomes" id="UP000295404"/>
    </source>
</evidence>
<dbReference type="EMBL" id="SMMS01000001">
    <property type="protein sequence ID" value="TCL12653.1"/>
    <property type="molecule type" value="Genomic_DNA"/>
</dbReference>
<proteinExistence type="predicted"/>